<sequence length="533" mass="59098">MRRRIAAAFLAVFMVLTFPAGMLGNERVAYGAEKTEIKVIISGTALAFSQEDGMGVPFIDSTGRTQVPVRKVLEKIGATVAFETDAGSGEKNIILSKDEVSIKLTAGSLLMRVNTDIVYQMDTSPQIVEGRTYMPLRAVLEVLGYNVAWENTSKTIGIERNPAGPVAPVAVSLGAVTPVGQFTLPADQSPEEDGFEVLVNHGYIYYIDKDYILRQTTFSDLTKSKKVYDCSSGWVIRLFNDENNTPRLYFHTEGASMGSPHQFLLNTDGSMKELNRDYAGEVFSAGGRDFAFTELKFGPDYLEMKNDQGAYATLGGRDNQYKYRSEMNGFNGRHGVYLLGDELYLLGQPAGTEGQTAVYRINMKTDEAVSITEPAYGLQIEGNYLYYNTGKEIRKRNLQDGTETSMYNFFGSATDSADDFAVLNGNLYLIKRWSLFAAVDSTGKEVREGEKDVVSCSDMALRGDEGNPYLVCQIGKTDTEKNTSSQWLRVYDKDGKVVLEREGEIDTDSVSIEGDKICYYNKTTKQINVEKIK</sequence>
<dbReference type="InterPro" id="IPR012854">
    <property type="entry name" value="Cu_amine_oxidase-like_N"/>
</dbReference>
<dbReference type="Gene3D" id="3.30.457.10">
    <property type="entry name" value="Copper amine oxidase-like, N-terminal domain"/>
    <property type="match status" value="1"/>
</dbReference>
<dbReference type="InterPro" id="IPR036582">
    <property type="entry name" value="Mao_N_sf"/>
</dbReference>
<evidence type="ECO:0000313" key="2">
    <source>
        <dbReference type="EMBL" id="QIB68991.1"/>
    </source>
</evidence>
<gene>
    <name evidence="2" type="ORF">Ami103574_06485</name>
</gene>
<dbReference type="Proteomes" id="UP000466848">
    <property type="component" value="Chromosome"/>
</dbReference>
<dbReference type="Pfam" id="PF07833">
    <property type="entry name" value="Cu_amine_oxidN1"/>
    <property type="match status" value="1"/>
</dbReference>
<dbReference type="SUPFAM" id="SSF55383">
    <property type="entry name" value="Copper amine oxidase, domain N"/>
    <property type="match status" value="1"/>
</dbReference>
<evidence type="ECO:0000259" key="1">
    <source>
        <dbReference type="Pfam" id="PF07833"/>
    </source>
</evidence>
<organism evidence="2 3">
    <name type="scientific">Aminipila butyrica</name>
    <dbReference type="NCBI Taxonomy" id="433296"/>
    <lineage>
        <taxon>Bacteria</taxon>
        <taxon>Bacillati</taxon>
        <taxon>Bacillota</taxon>
        <taxon>Clostridia</taxon>
        <taxon>Peptostreptococcales</taxon>
        <taxon>Anaerovoracaceae</taxon>
        <taxon>Aminipila</taxon>
    </lineage>
</organism>
<feature type="domain" description="Copper amine oxidase-like N-terminal" evidence="1">
    <location>
        <begin position="57"/>
        <end position="156"/>
    </location>
</feature>
<proteinExistence type="predicted"/>
<dbReference type="RefSeq" id="WP_163065858.1">
    <property type="nucleotide sequence ID" value="NZ_CP048649.1"/>
</dbReference>
<name>A0A858BSN5_9FIRM</name>
<protein>
    <submittedName>
        <fullName evidence="2">Copper amine oxidase N-terminal domain-containing protein</fullName>
    </submittedName>
</protein>
<keyword evidence="3" id="KW-1185">Reference proteome</keyword>
<accession>A0A858BSN5</accession>
<evidence type="ECO:0000313" key="3">
    <source>
        <dbReference type="Proteomes" id="UP000466848"/>
    </source>
</evidence>
<reference evidence="2 3" key="1">
    <citation type="submission" date="2020-02" db="EMBL/GenBank/DDBJ databases">
        <authorList>
            <person name="Kim Y.B."/>
            <person name="Roh S.W."/>
        </authorList>
    </citation>
    <scope>NUCLEOTIDE SEQUENCE [LARGE SCALE GENOMIC DNA]</scope>
    <source>
        <strain evidence="2 3">DSM 103574</strain>
    </source>
</reference>
<dbReference type="KEGG" id="abut:Ami103574_06485"/>
<dbReference type="EMBL" id="CP048649">
    <property type="protein sequence ID" value="QIB68991.1"/>
    <property type="molecule type" value="Genomic_DNA"/>
</dbReference>
<dbReference type="AlphaFoldDB" id="A0A858BSN5"/>